<name>A0ABV0YTS5_9TELE</name>
<organism evidence="2 3">
    <name type="scientific">Ameca splendens</name>
    <dbReference type="NCBI Taxonomy" id="208324"/>
    <lineage>
        <taxon>Eukaryota</taxon>
        <taxon>Metazoa</taxon>
        <taxon>Chordata</taxon>
        <taxon>Craniata</taxon>
        <taxon>Vertebrata</taxon>
        <taxon>Euteleostomi</taxon>
        <taxon>Actinopterygii</taxon>
        <taxon>Neopterygii</taxon>
        <taxon>Teleostei</taxon>
        <taxon>Neoteleostei</taxon>
        <taxon>Acanthomorphata</taxon>
        <taxon>Ovalentaria</taxon>
        <taxon>Atherinomorphae</taxon>
        <taxon>Cyprinodontiformes</taxon>
        <taxon>Goodeidae</taxon>
        <taxon>Ameca</taxon>
    </lineage>
</organism>
<dbReference type="EMBL" id="JAHRIP010041964">
    <property type="protein sequence ID" value="MEQ2297250.1"/>
    <property type="molecule type" value="Genomic_DNA"/>
</dbReference>
<dbReference type="Proteomes" id="UP001469553">
    <property type="component" value="Unassembled WGS sequence"/>
</dbReference>
<dbReference type="Pfam" id="PF14973">
    <property type="entry name" value="TINF2_N"/>
    <property type="match status" value="1"/>
</dbReference>
<evidence type="ECO:0000313" key="2">
    <source>
        <dbReference type="EMBL" id="MEQ2297250.1"/>
    </source>
</evidence>
<evidence type="ECO:0000313" key="3">
    <source>
        <dbReference type="Proteomes" id="UP001469553"/>
    </source>
</evidence>
<reference evidence="2 3" key="1">
    <citation type="submission" date="2021-06" db="EMBL/GenBank/DDBJ databases">
        <authorList>
            <person name="Palmer J.M."/>
        </authorList>
    </citation>
    <scope>NUCLEOTIDE SEQUENCE [LARGE SCALE GENOMIC DNA]</scope>
    <source>
        <strain evidence="2 3">AS_MEX2019</strain>
        <tissue evidence="2">Muscle</tissue>
    </source>
</reference>
<feature type="domain" description="TERF1-interacting nuclear factor 2 N-terminal" evidence="1">
    <location>
        <begin position="11"/>
        <end position="68"/>
    </location>
</feature>
<comment type="caution">
    <text evidence="2">The sequence shown here is derived from an EMBL/GenBank/DDBJ whole genome shotgun (WGS) entry which is preliminary data.</text>
</comment>
<keyword evidence="3" id="KW-1185">Reference proteome</keyword>
<evidence type="ECO:0000259" key="1">
    <source>
        <dbReference type="Pfam" id="PF14973"/>
    </source>
</evidence>
<protein>
    <recommendedName>
        <fullName evidence="1">TERF1-interacting nuclear factor 2 N-terminal domain-containing protein</fullName>
    </recommendedName>
</protein>
<accession>A0ABV0YTS5</accession>
<dbReference type="InterPro" id="IPR029400">
    <property type="entry name" value="TINF2_N"/>
</dbReference>
<gene>
    <name evidence="2" type="ORF">AMECASPLE_032880</name>
</gene>
<sequence length="173" mass="20265">MDKSQREMFLMRKNHADFQSLAQTLAINKEKLEDYIKNEMEEQYGERYAQKVEDRLVDYLHELEKGFPGDSYIEKIMKKQSAETEEDKFLLEVLSPDSSAVRKLLHCAKPRKPHAAPASSQQEPVSCTQLENDRVHHQPKRENAVKHLHLVLLSNTMWKDGHDRVPIVPRSWM</sequence>
<proteinExistence type="predicted"/>